<dbReference type="InterPro" id="IPR013762">
    <property type="entry name" value="Integrase-like_cat_sf"/>
</dbReference>
<gene>
    <name evidence="8" type="ORF">TW72_16930</name>
</gene>
<name>A0A0F4PFW6_9GAMM</name>
<reference evidence="8 9" key="1">
    <citation type="journal article" date="2015" name="BMC Genomics">
        <title>Genome mining reveals unlocked bioactive potential of marine Gram-negative bacteria.</title>
        <authorList>
            <person name="Machado H."/>
            <person name="Sonnenschein E.C."/>
            <person name="Melchiorsen J."/>
            <person name="Gram L."/>
        </authorList>
    </citation>
    <scope>NUCLEOTIDE SEQUENCE [LARGE SCALE GENOMIC DNA]</scope>
    <source>
        <strain evidence="8 9">S3137</strain>
    </source>
</reference>
<dbReference type="InterPro" id="IPR038488">
    <property type="entry name" value="Integrase_DNA-bd_sf"/>
</dbReference>
<dbReference type="Gene3D" id="3.30.160.390">
    <property type="entry name" value="Integrase, DNA-binding domain"/>
    <property type="match status" value="1"/>
</dbReference>
<dbReference type="InterPro" id="IPR025166">
    <property type="entry name" value="Integrase_DNA_bind_dom"/>
</dbReference>
<evidence type="ECO:0000313" key="8">
    <source>
        <dbReference type="EMBL" id="KJY96423.1"/>
    </source>
</evidence>
<comment type="caution">
    <text evidence="8">The sequence shown here is derived from an EMBL/GenBank/DDBJ whole genome shotgun (WGS) entry which is preliminary data.</text>
</comment>
<proteinExistence type="inferred from homology"/>
<feature type="domain" description="Tyr recombinase" evidence="6">
    <location>
        <begin position="198"/>
        <end position="392"/>
    </location>
</feature>
<dbReference type="InterPro" id="IPR044068">
    <property type="entry name" value="CB"/>
</dbReference>
<organism evidence="8 9">
    <name type="scientific">Pseudoalteromonas ruthenica</name>
    <dbReference type="NCBI Taxonomy" id="151081"/>
    <lineage>
        <taxon>Bacteria</taxon>
        <taxon>Pseudomonadati</taxon>
        <taxon>Pseudomonadota</taxon>
        <taxon>Gammaproteobacteria</taxon>
        <taxon>Alteromonadales</taxon>
        <taxon>Pseudoalteromonadaceae</taxon>
        <taxon>Pseudoalteromonas</taxon>
    </lineage>
</organism>
<dbReference type="InterPro" id="IPR002104">
    <property type="entry name" value="Integrase_catalytic"/>
</dbReference>
<dbReference type="InterPro" id="IPR053876">
    <property type="entry name" value="Phage_int_M"/>
</dbReference>
<keyword evidence="9" id="KW-1185">Reference proteome</keyword>
<dbReference type="InterPro" id="IPR050808">
    <property type="entry name" value="Phage_Integrase"/>
</dbReference>
<evidence type="ECO:0000313" key="9">
    <source>
        <dbReference type="Proteomes" id="UP000033664"/>
    </source>
</evidence>
<dbReference type="RefSeq" id="WP_045980694.1">
    <property type="nucleotide sequence ID" value="NZ_CP023396.1"/>
</dbReference>
<dbReference type="PANTHER" id="PTHR30629:SF2">
    <property type="entry name" value="PROPHAGE INTEGRASE INTS-RELATED"/>
    <property type="match status" value="1"/>
</dbReference>
<evidence type="ECO:0000259" key="6">
    <source>
        <dbReference type="PROSITE" id="PS51898"/>
    </source>
</evidence>
<sequence length="413" mass="47013">MNVKEIKANIKSCNTLRFSVGDGLYIKPNKGKHSGAWELRYTINGSRRFMTLNGSGFPNKSLAEARAEAAIIKQQIKNGIDPLAERARYAGAEIITFDDLFRDWYEGVSRTLKHPKVQLRYYEKDIKPLIGKLKVEDVNARDIRAIIQKVMNDGRPSIANKALLQCKQLFRHAQKLDITQRNPASAFNESDAGGAGKSRERALSFQEIETTLNVLRSNAQIFTRDNYLALVLLLIFGNRKTEITQAKWSEFDFDEQIWNLGTRNKKETDIKIPLIDEVMPIFQELKVRACGSEYLFPARKLSKTGHTCDNTLNHALGKMFGKAVSKKEYPNLLGAEGVKHFTIHDLRRTCRSLLAELGFDGHVVTRYLNHKIKGVTGVYNRYDYLNERRLLTREMANKILPLAKISTNPVEVL</sequence>
<dbReference type="Gene3D" id="1.10.150.130">
    <property type="match status" value="1"/>
</dbReference>
<dbReference type="Pfam" id="PF22022">
    <property type="entry name" value="Phage_int_M"/>
    <property type="match status" value="1"/>
</dbReference>
<accession>A0A0F4PFW6</accession>
<keyword evidence="2" id="KW-0229">DNA integration</keyword>
<dbReference type="GO" id="GO:0015074">
    <property type="term" value="P:DNA integration"/>
    <property type="evidence" value="ECO:0007669"/>
    <property type="project" value="UniProtKB-KW"/>
</dbReference>
<dbReference type="Pfam" id="PF00589">
    <property type="entry name" value="Phage_integrase"/>
    <property type="match status" value="1"/>
</dbReference>
<dbReference type="PATRIC" id="fig|151081.8.peg.3805"/>
<evidence type="ECO:0000256" key="2">
    <source>
        <dbReference type="ARBA" id="ARBA00022908"/>
    </source>
</evidence>
<evidence type="ECO:0000256" key="3">
    <source>
        <dbReference type="ARBA" id="ARBA00023125"/>
    </source>
</evidence>
<dbReference type="OrthoDB" id="9795573at2"/>
<dbReference type="CDD" id="cd00801">
    <property type="entry name" value="INT_P4_C"/>
    <property type="match status" value="1"/>
</dbReference>
<dbReference type="PANTHER" id="PTHR30629">
    <property type="entry name" value="PROPHAGE INTEGRASE"/>
    <property type="match status" value="1"/>
</dbReference>
<dbReference type="InterPro" id="IPR010998">
    <property type="entry name" value="Integrase_recombinase_N"/>
</dbReference>
<feature type="domain" description="Core-binding (CB)" evidence="7">
    <location>
        <begin position="95"/>
        <end position="174"/>
    </location>
</feature>
<dbReference type="PROSITE" id="PS51900">
    <property type="entry name" value="CB"/>
    <property type="match status" value="1"/>
</dbReference>
<dbReference type="AlphaFoldDB" id="A0A0F4PFW6"/>
<keyword evidence="3 5" id="KW-0238">DNA-binding</keyword>
<dbReference type="GO" id="GO:0003677">
    <property type="term" value="F:DNA binding"/>
    <property type="evidence" value="ECO:0007669"/>
    <property type="project" value="UniProtKB-UniRule"/>
</dbReference>
<dbReference type="Proteomes" id="UP000033664">
    <property type="component" value="Unassembled WGS sequence"/>
</dbReference>
<evidence type="ECO:0000256" key="5">
    <source>
        <dbReference type="PROSITE-ProRule" id="PRU01248"/>
    </source>
</evidence>
<dbReference type="GO" id="GO:0006310">
    <property type="term" value="P:DNA recombination"/>
    <property type="evidence" value="ECO:0007669"/>
    <property type="project" value="UniProtKB-KW"/>
</dbReference>
<dbReference type="GeneID" id="58230182"/>
<evidence type="ECO:0000256" key="4">
    <source>
        <dbReference type="ARBA" id="ARBA00023172"/>
    </source>
</evidence>
<evidence type="ECO:0000256" key="1">
    <source>
        <dbReference type="ARBA" id="ARBA00008857"/>
    </source>
</evidence>
<dbReference type="Pfam" id="PF13356">
    <property type="entry name" value="Arm-DNA-bind_3"/>
    <property type="match status" value="1"/>
</dbReference>
<keyword evidence="4" id="KW-0233">DNA recombination</keyword>
<dbReference type="PROSITE" id="PS51898">
    <property type="entry name" value="TYR_RECOMBINASE"/>
    <property type="match status" value="1"/>
</dbReference>
<dbReference type="Gene3D" id="1.10.443.10">
    <property type="entry name" value="Intergrase catalytic core"/>
    <property type="match status" value="1"/>
</dbReference>
<dbReference type="EMBL" id="JXXZ01000017">
    <property type="protein sequence ID" value="KJY96423.1"/>
    <property type="molecule type" value="Genomic_DNA"/>
</dbReference>
<dbReference type="SUPFAM" id="SSF56349">
    <property type="entry name" value="DNA breaking-rejoining enzymes"/>
    <property type="match status" value="1"/>
</dbReference>
<evidence type="ECO:0000259" key="7">
    <source>
        <dbReference type="PROSITE" id="PS51900"/>
    </source>
</evidence>
<comment type="similarity">
    <text evidence="1">Belongs to the 'phage' integrase family.</text>
</comment>
<protein>
    <submittedName>
        <fullName evidence="8">Integrase</fullName>
    </submittedName>
</protein>
<dbReference type="InterPro" id="IPR011010">
    <property type="entry name" value="DNA_brk_join_enz"/>
</dbReference>